<keyword evidence="3" id="KW-1185">Reference proteome</keyword>
<reference evidence="2 3" key="1">
    <citation type="submission" date="2019-03" db="EMBL/GenBank/DDBJ databases">
        <title>Genomic Encyclopedia of Type Strains, Phase IV (KMG-IV): sequencing the most valuable type-strain genomes for metagenomic binning, comparative biology and taxonomic classification.</title>
        <authorList>
            <person name="Goeker M."/>
        </authorList>
    </citation>
    <scope>NUCLEOTIDE SEQUENCE [LARGE SCALE GENOMIC DNA]</scope>
    <source>
        <strain evidence="2 3">DSM 7445</strain>
    </source>
</reference>
<evidence type="ECO:0000313" key="3">
    <source>
        <dbReference type="Proteomes" id="UP000295382"/>
    </source>
</evidence>
<keyword evidence="1" id="KW-0472">Membrane</keyword>
<keyword evidence="1" id="KW-0812">Transmembrane</keyword>
<accession>A0A4R3HT41</accession>
<feature type="transmembrane region" description="Helical" evidence="1">
    <location>
        <begin position="286"/>
        <end position="306"/>
    </location>
</feature>
<evidence type="ECO:0000313" key="2">
    <source>
        <dbReference type="EMBL" id="TCS35643.1"/>
    </source>
</evidence>
<name>A0A4R3HT41_PAULE</name>
<dbReference type="AlphaFoldDB" id="A0A4R3HT41"/>
<proteinExistence type="predicted"/>
<dbReference type="Proteomes" id="UP000295382">
    <property type="component" value="Unassembled WGS sequence"/>
</dbReference>
<evidence type="ECO:0008006" key="4">
    <source>
        <dbReference type="Google" id="ProtNLM"/>
    </source>
</evidence>
<protein>
    <recommendedName>
        <fullName evidence="4">Phage-related membrane protein</fullName>
    </recommendedName>
</protein>
<keyword evidence="1" id="KW-1133">Transmembrane helix</keyword>
<gene>
    <name evidence="2" type="ORF">EDC30_110112</name>
</gene>
<sequence>MTTAFDHAITVYRALGKPEFAGASFSGKLKVTDELTPSLVKLAELDWLLAPPMKKVVDGAEIEVEIKVSVGQSAFFSPTWAHLLASHNFKYVPPEAYYVAEDDYFSAEKTDTVSSRRYKAVLSLLKVLREVADYCDESLSDLKFVFLNKTKIELLVKYEAAHLRDVPKVKDLENDMFETSSKHKEQRKVIMKVILNELLKDTAEDARFTKLLSDFMLFAQRYQDSYDLYIAEFSFEKVLDEVKAHKLDYTIKLNKVFSDIQNQLLAIPAALILIGSKLTPKGFFEWQNSLTMLGCVIFVALMNLLVRNQYNTLTAILDEIHKQTDLLLSKHAALLPKFKDPYEDLEKRHAHQRWLIRIVDALVATMFLCCVAIYYWYSTGEYHWLKYWITH</sequence>
<comment type="caution">
    <text evidence="2">The sequence shown here is derived from an EMBL/GenBank/DDBJ whole genome shotgun (WGS) entry which is preliminary data.</text>
</comment>
<dbReference type="RefSeq" id="WP_132259645.1">
    <property type="nucleotide sequence ID" value="NZ_SLZQ01000010.1"/>
</dbReference>
<organism evidence="2 3">
    <name type="scientific">Paucimonas lemoignei</name>
    <name type="common">Pseudomonas lemoignei</name>
    <dbReference type="NCBI Taxonomy" id="29443"/>
    <lineage>
        <taxon>Bacteria</taxon>
        <taxon>Pseudomonadati</taxon>
        <taxon>Pseudomonadota</taxon>
        <taxon>Betaproteobacteria</taxon>
        <taxon>Burkholderiales</taxon>
        <taxon>Burkholderiaceae</taxon>
        <taxon>Paucimonas</taxon>
    </lineage>
</organism>
<evidence type="ECO:0000256" key="1">
    <source>
        <dbReference type="SAM" id="Phobius"/>
    </source>
</evidence>
<feature type="transmembrane region" description="Helical" evidence="1">
    <location>
        <begin position="354"/>
        <end position="377"/>
    </location>
</feature>
<dbReference type="OrthoDB" id="8774696at2"/>
<dbReference type="EMBL" id="SLZQ01000010">
    <property type="protein sequence ID" value="TCS35643.1"/>
    <property type="molecule type" value="Genomic_DNA"/>
</dbReference>